<dbReference type="GO" id="GO:0008168">
    <property type="term" value="F:methyltransferase activity"/>
    <property type="evidence" value="ECO:0007669"/>
    <property type="project" value="UniProtKB-KW"/>
</dbReference>
<organism evidence="1 2">
    <name type="scientific">Bradyrhizobium huanghuaihaiense</name>
    <dbReference type="NCBI Taxonomy" id="990078"/>
    <lineage>
        <taxon>Bacteria</taxon>
        <taxon>Pseudomonadati</taxon>
        <taxon>Pseudomonadota</taxon>
        <taxon>Alphaproteobacteria</taxon>
        <taxon>Hyphomicrobiales</taxon>
        <taxon>Nitrobacteraceae</taxon>
        <taxon>Bradyrhizobium</taxon>
    </lineage>
</organism>
<keyword evidence="1" id="KW-0808">Transferase</keyword>
<proteinExistence type="predicted"/>
<dbReference type="InterPro" id="IPR029063">
    <property type="entry name" value="SAM-dependent_MTases_sf"/>
</dbReference>
<sequence length="212" mass="22914">MYPSSKQTELISFSRVAAGSTVIDVYPGDGDWTRLFSDIVGPEGRVHSFVPAEVAHFKNDPVGRIQTLAKEPGRENVQAVSADLVALPGAAGPADVLWLHLFYHDLHTELMRARGGTAPDFNRAVYGRLKPGGFYVIVDHAAAAGTGTNDAQSLHRIDPTSVRAEVEAAGFVLDAESTMLANTYDSHSVKVFDPSVKGETDRFAYRFVKPKG</sequence>
<accession>A0A562RQ84</accession>
<keyword evidence="1" id="KW-0489">Methyltransferase</keyword>
<keyword evidence="2" id="KW-1185">Reference proteome</keyword>
<dbReference type="AlphaFoldDB" id="A0A562RQ84"/>
<dbReference type="GO" id="GO:0032259">
    <property type="term" value="P:methylation"/>
    <property type="evidence" value="ECO:0007669"/>
    <property type="project" value="UniProtKB-KW"/>
</dbReference>
<protein>
    <submittedName>
        <fullName evidence="1">Putative methyltransferase</fullName>
    </submittedName>
</protein>
<dbReference type="Proteomes" id="UP000316291">
    <property type="component" value="Unassembled WGS sequence"/>
</dbReference>
<dbReference type="SUPFAM" id="SSF53335">
    <property type="entry name" value="S-adenosyl-L-methionine-dependent methyltransferases"/>
    <property type="match status" value="1"/>
</dbReference>
<gene>
    <name evidence="1" type="ORF">IQ16_03679</name>
</gene>
<dbReference type="Gene3D" id="3.40.50.150">
    <property type="entry name" value="Vaccinia Virus protein VP39"/>
    <property type="match status" value="1"/>
</dbReference>
<evidence type="ECO:0000313" key="1">
    <source>
        <dbReference type="EMBL" id="TWI70506.1"/>
    </source>
</evidence>
<dbReference type="PIRSF" id="PIRSF031679">
    <property type="entry name" value="Mtase_Alr7345_prd"/>
    <property type="match status" value="1"/>
</dbReference>
<evidence type="ECO:0000313" key="2">
    <source>
        <dbReference type="Proteomes" id="UP000316291"/>
    </source>
</evidence>
<dbReference type="EMBL" id="VLLA01000008">
    <property type="protein sequence ID" value="TWI70506.1"/>
    <property type="molecule type" value="Genomic_DNA"/>
</dbReference>
<comment type="caution">
    <text evidence="1">The sequence shown here is derived from an EMBL/GenBank/DDBJ whole genome shotgun (WGS) entry which is preliminary data.</text>
</comment>
<dbReference type="InterPro" id="IPR016980">
    <property type="entry name" value="S-AdoMet-dep_MeTrfase_Alr7345"/>
</dbReference>
<name>A0A562RQ84_9BRAD</name>
<reference evidence="1 2" key="1">
    <citation type="journal article" date="2015" name="Stand. Genomic Sci.">
        <title>Genomic Encyclopedia of Bacterial and Archaeal Type Strains, Phase III: the genomes of soil and plant-associated and newly described type strains.</title>
        <authorList>
            <person name="Whitman W.B."/>
            <person name="Woyke T."/>
            <person name="Klenk H.P."/>
            <person name="Zhou Y."/>
            <person name="Lilburn T.G."/>
            <person name="Beck B.J."/>
            <person name="De Vos P."/>
            <person name="Vandamme P."/>
            <person name="Eisen J.A."/>
            <person name="Garrity G."/>
            <person name="Hugenholtz P."/>
            <person name="Kyrpides N.C."/>
        </authorList>
    </citation>
    <scope>NUCLEOTIDE SEQUENCE [LARGE SCALE GENOMIC DNA]</scope>
    <source>
        <strain evidence="1 2">CGMCC 1.10948</strain>
    </source>
</reference>
<dbReference type="RefSeq" id="WP_018643603.1">
    <property type="nucleotide sequence ID" value="NZ_VLLA01000008.1"/>
</dbReference>
<dbReference type="OrthoDB" id="9342567at2"/>